<evidence type="ECO:0000256" key="1">
    <source>
        <dbReference type="ARBA" id="ARBA00004173"/>
    </source>
</evidence>
<dbReference type="GO" id="GO:0006412">
    <property type="term" value="P:translation"/>
    <property type="evidence" value="ECO:0007669"/>
    <property type="project" value="InterPro"/>
</dbReference>
<dbReference type="GO" id="GO:0005840">
    <property type="term" value="C:ribosome"/>
    <property type="evidence" value="ECO:0007669"/>
    <property type="project" value="UniProtKB-KW"/>
</dbReference>
<organism evidence="9 10">
    <name type="scientific">Paragonimus westermani</name>
    <dbReference type="NCBI Taxonomy" id="34504"/>
    <lineage>
        <taxon>Eukaryota</taxon>
        <taxon>Metazoa</taxon>
        <taxon>Spiralia</taxon>
        <taxon>Lophotrochozoa</taxon>
        <taxon>Platyhelminthes</taxon>
        <taxon>Trematoda</taxon>
        <taxon>Digenea</taxon>
        <taxon>Plagiorchiida</taxon>
        <taxon>Troglotremata</taxon>
        <taxon>Troglotrematidae</taxon>
        <taxon>Paragonimus</taxon>
    </lineage>
</organism>
<dbReference type="PANTHER" id="PTHR15889:SF2">
    <property type="entry name" value="LARGE RIBOSOMAL SUBUNIT PROTEIN ML37"/>
    <property type="match status" value="1"/>
</dbReference>
<dbReference type="AlphaFoldDB" id="A0A5J4N9Z2"/>
<comment type="subcellular location">
    <subcellularLocation>
        <location evidence="1">Mitochondrion</location>
    </subcellularLocation>
</comment>
<proteinExistence type="inferred from homology"/>
<dbReference type="GO" id="GO:0003735">
    <property type="term" value="F:structural constituent of ribosome"/>
    <property type="evidence" value="ECO:0007669"/>
    <property type="project" value="InterPro"/>
</dbReference>
<dbReference type="EMBL" id="QNGE01004944">
    <property type="protein sequence ID" value="KAA3672406.1"/>
    <property type="molecule type" value="Genomic_DNA"/>
</dbReference>
<keyword evidence="4" id="KW-0496">Mitochondrion</keyword>
<evidence type="ECO:0000256" key="6">
    <source>
        <dbReference type="ARBA" id="ARBA00037985"/>
    </source>
</evidence>
<dbReference type="Proteomes" id="UP000324629">
    <property type="component" value="Unassembled WGS sequence"/>
</dbReference>
<dbReference type="GO" id="GO:1990904">
    <property type="term" value="C:ribonucleoprotein complex"/>
    <property type="evidence" value="ECO:0007669"/>
    <property type="project" value="UniProtKB-KW"/>
</dbReference>
<evidence type="ECO:0000256" key="3">
    <source>
        <dbReference type="ARBA" id="ARBA00022980"/>
    </source>
</evidence>
<evidence type="ECO:0000313" key="10">
    <source>
        <dbReference type="Proteomes" id="UP000324629"/>
    </source>
</evidence>
<sequence length="519" mass="59402">MRLTALLYRGKRIHRDKLEHLCKQSWRRRVSLLQVDRLRVPERVLANPDHPIHQAEDMFTSNRHEEALAEEIEMGVSPKVASEIRSQRAQRLAPWLPHANDPCYHPTTEPSLMYSNRRRFTKGLEQASLLTNTVVLSGSPSILANVSTKIDSYVLGTGLDETARLTQAGRSELRAAVGRAVLNAHVWHTDETKLPRRFRPELPIWKHKAEFGIHPQQATRYLFQNLFRILERLVPNFFKPPNQLTSSEFSEMPSRWTTRDRFLETYYHFGNPGRRIGFAEHHDLVIHGRDPLPVFVPDPVQMRELCLAHPPPVTCLGPMSPLIDFQSTQYYREDSSDGWLANLPRLYPHPHLITVNLSLPNVWSDFLEPEADPVRPEQRQAAALMHCFASAIAHAYCCGLREGQLLETPICLHAVCSDGVYFDFVHFQLNTLQFPDPTAQSDDANAVRNLAWVDGNHRLFDKQVPRRSMLRNTKYRDLDMTVFSRLAGAYFWGLLGPHCLTEWQPADSLATDGILEVAG</sequence>
<evidence type="ECO:0000256" key="5">
    <source>
        <dbReference type="ARBA" id="ARBA00023274"/>
    </source>
</evidence>
<protein>
    <recommendedName>
        <fullName evidence="7">Large ribosomal subunit protein mL37</fullName>
    </recommendedName>
    <alternativeName>
        <fullName evidence="8">39S ribosomal protein L37, mitochondrial</fullName>
    </alternativeName>
</protein>
<gene>
    <name evidence="9" type="ORF">DEA37_0008438</name>
</gene>
<dbReference type="GO" id="GO:0005739">
    <property type="term" value="C:mitochondrion"/>
    <property type="evidence" value="ECO:0007669"/>
    <property type="project" value="UniProtKB-SubCell"/>
</dbReference>
<evidence type="ECO:0000256" key="4">
    <source>
        <dbReference type="ARBA" id="ARBA00023128"/>
    </source>
</evidence>
<keyword evidence="10" id="KW-1185">Reference proteome</keyword>
<comment type="similarity">
    <text evidence="6">Belongs to the mitochondrion-specific ribosomal protein mL37 family.</text>
</comment>
<dbReference type="Pfam" id="PF07147">
    <property type="entry name" value="PDCD9"/>
    <property type="match status" value="1"/>
</dbReference>
<evidence type="ECO:0000256" key="7">
    <source>
        <dbReference type="ARBA" id="ARBA00039442"/>
    </source>
</evidence>
<keyword evidence="2" id="KW-0809">Transit peptide</keyword>
<dbReference type="InterPro" id="IPR010793">
    <property type="entry name" value="Ribosomal_mL37/mL65"/>
</dbReference>
<keyword evidence="5" id="KW-0687">Ribonucleoprotein</keyword>
<evidence type="ECO:0000256" key="8">
    <source>
        <dbReference type="ARBA" id="ARBA00041617"/>
    </source>
</evidence>
<reference evidence="9 10" key="1">
    <citation type="journal article" date="2019" name="Gigascience">
        <title>Whole-genome sequence of the oriental lung fluke Paragonimus westermani.</title>
        <authorList>
            <person name="Oey H."/>
            <person name="Zakrzewski M."/>
            <person name="Narain K."/>
            <person name="Devi K.R."/>
            <person name="Agatsuma T."/>
            <person name="Nawaratna S."/>
            <person name="Gobert G.N."/>
            <person name="Jones M.K."/>
            <person name="Ragan M.A."/>
            <person name="McManus D.P."/>
            <person name="Krause L."/>
        </authorList>
    </citation>
    <scope>NUCLEOTIDE SEQUENCE [LARGE SCALE GENOMIC DNA]</scope>
    <source>
        <strain evidence="9 10">IND2009</strain>
    </source>
</reference>
<dbReference type="PANTHER" id="PTHR15889">
    <property type="entry name" value="MITOCHONDRIAL RIBOSOMAL PROTEIN L37"/>
    <property type="match status" value="1"/>
</dbReference>
<dbReference type="InterPro" id="IPR052482">
    <property type="entry name" value="mtLSU_mL37"/>
</dbReference>
<keyword evidence="3 9" id="KW-0689">Ribosomal protein</keyword>
<comment type="caution">
    <text evidence="9">The sequence shown here is derived from an EMBL/GenBank/DDBJ whole genome shotgun (WGS) entry which is preliminary data.</text>
</comment>
<evidence type="ECO:0000256" key="2">
    <source>
        <dbReference type="ARBA" id="ARBA00022946"/>
    </source>
</evidence>
<name>A0A5J4N9Z2_9TREM</name>
<evidence type="ECO:0000313" key="9">
    <source>
        <dbReference type="EMBL" id="KAA3672406.1"/>
    </source>
</evidence>
<accession>A0A5J4N9Z2</accession>